<dbReference type="CDD" id="cd00130">
    <property type="entry name" value="PAS"/>
    <property type="match status" value="1"/>
</dbReference>
<dbReference type="PROSITE" id="PS50109">
    <property type="entry name" value="HIS_KIN"/>
    <property type="match status" value="1"/>
</dbReference>
<dbReference type="PROSITE" id="PS50113">
    <property type="entry name" value="PAC"/>
    <property type="match status" value="1"/>
</dbReference>
<feature type="transmembrane region" description="Helical" evidence="9">
    <location>
        <begin position="40"/>
        <end position="63"/>
    </location>
</feature>
<dbReference type="Pfam" id="PF00989">
    <property type="entry name" value="PAS"/>
    <property type="match status" value="1"/>
</dbReference>
<evidence type="ECO:0000256" key="3">
    <source>
        <dbReference type="ARBA" id="ARBA00022553"/>
    </source>
</evidence>
<comment type="caution">
    <text evidence="13">The sequence shown here is derived from an EMBL/GenBank/DDBJ whole genome shotgun (WGS) entry which is preliminary data.</text>
</comment>
<dbReference type="InterPro" id="IPR001610">
    <property type="entry name" value="PAC"/>
</dbReference>
<dbReference type="InterPro" id="IPR036097">
    <property type="entry name" value="HisK_dim/P_sf"/>
</dbReference>
<dbReference type="Proteomes" id="UP001606302">
    <property type="component" value="Unassembled WGS sequence"/>
</dbReference>
<dbReference type="InterPro" id="IPR036890">
    <property type="entry name" value="HATPase_C_sf"/>
</dbReference>
<name>A0ABW7GJV6_9BURK</name>
<proteinExistence type="predicted"/>
<feature type="domain" description="Histidine kinase" evidence="10">
    <location>
        <begin position="617"/>
        <end position="843"/>
    </location>
</feature>
<dbReference type="PRINTS" id="PR00344">
    <property type="entry name" value="BCTRLSENSOR"/>
</dbReference>
<evidence type="ECO:0000259" key="12">
    <source>
        <dbReference type="PROSITE" id="PS50113"/>
    </source>
</evidence>
<feature type="domain" description="PAC" evidence="12">
    <location>
        <begin position="410"/>
        <end position="462"/>
    </location>
</feature>
<comment type="catalytic activity">
    <reaction evidence="1">
        <text>ATP + protein L-histidine = ADP + protein N-phospho-L-histidine.</text>
        <dbReference type="EC" id="2.7.13.3"/>
    </reaction>
</comment>
<dbReference type="SMART" id="SM00086">
    <property type="entry name" value="PAC"/>
    <property type="match status" value="1"/>
</dbReference>
<dbReference type="EMBL" id="JBIGHX010000003">
    <property type="protein sequence ID" value="MFG6462237.1"/>
    <property type="molecule type" value="Genomic_DNA"/>
</dbReference>
<keyword evidence="8" id="KW-0902">Two-component regulatory system</keyword>
<keyword evidence="3" id="KW-0597">Phosphoprotein</keyword>
<feature type="transmembrane region" description="Helical" evidence="9">
    <location>
        <begin position="299"/>
        <end position="319"/>
    </location>
</feature>
<dbReference type="SUPFAM" id="SSF55785">
    <property type="entry name" value="PYP-like sensor domain (PAS domain)"/>
    <property type="match status" value="2"/>
</dbReference>
<keyword evidence="4" id="KW-0808">Transferase</keyword>
<evidence type="ECO:0000256" key="1">
    <source>
        <dbReference type="ARBA" id="ARBA00000085"/>
    </source>
</evidence>
<evidence type="ECO:0000313" key="14">
    <source>
        <dbReference type="Proteomes" id="UP001606302"/>
    </source>
</evidence>
<accession>A0ABW7GJV6</accession>
<dbReference type="SMART" id="SM00388">
    <property type="entry name" value="HisKA"/>
    <property type="match status" value="1"/>
</dbReference>
<dbReference type="PROSITE" id="PS50112">
    <property type="entry name" value="PAS"/>
    <property type="match status" value="1"/>
</dbReference>
<dbReference type="CDD" id="cd00082">
    <property type="entry name" value="HisKA"/>
    <property type="match status" value="1"/>
</dbReference>
<evidence type="ECO:0000256" key="2">
    <source>
        <dbReference type="ARBA" id="ARBA00012438"/>
    </source>
</evidence>
<dbReference type="NCBIfam" id="TIGR00229">
    <property type="entry name" value="sensory_box"/>
    <property type="match status" value="1"/>
</dbReference>
<keyword evidence="9" id="KW-0812">Transmembrane</keyword>
<evidence type="ECO:0000256" key="5">
    <source>
        <dbReference type="ARBA" id="ARBA00022741"/>
    </source>
</evidence>
<dbReference type="InterPro" id="IPR005467">
    <property type="entry name" value="His_kinase_dom"/>
</dbReference>
<evidence type="ECO:0000259" key="11">
    <source>
        <dbReference type="PROSITE" id="PS50112"/>
    </source>
</evidence>
<dbReference type="Gene3D" id="3.30.450.20">
    <property type="entry name" value="PAS domain"/>
    <property type="match status" value="2"/>
</dbReference>
<keyword evidence="9" id="KW-1133">Transmembrane helix</keyword>
<keyword evidence="14" id="KW-1185">Reference proteome</keyword>
<dbReference type="EC" id="2.7.13.3" evidence="2"/>
<keyword evidence="5" id="KW-0547">Nucleotide-binding</keyword>
<dbReference type="Pfam" id="PF00512">
    <property type="entry name" value="HisKA"/>
    <property type="match status" value="1"/>
</dbReference>
<evidence type="ECO:0000259" key="10">
    <source>
        <dbReference type="PROSITE" id="PS50109"/>
    </source>
</evidence>
<dbReference type="PANTHER" id="PTHR43065">
    <property type="entry name" value="SENSOR HISTIDINE KINASE"/>
    <property type="match status" value="1"/>
</dbReference>
<feature type="domain" description="PAS" evidence="11">
    <location>
        <begin position="334"/>
        <end position="406"/>
    </location>
</feature>
<dbReference type="SUPFAM" id="SSF47384">
    <property type="entry name" value="Homodimeric domain of signal transducing histidine kinase"/>
    <property type="match status" value="1"/>
</dbReference>
<dbReference type="SMART" id="SM00387">
    <property type="entry name" value="HATPase_c"/>
    <property type="match status" value="1"/>
</dbReference>
<dbReference type="InterPro" id="IPR000014">
    <property type="entry name" value="PAS"/>
</dbReference>
<evidence type="ECO:0000256" key="8">
    <source>
        <dbReference type="ARBA" id="ARBA00023012"/>
    </source>
</evidence>
<evidence type="ECO:0000256" key="6">
    <source>
        <dbReference type="ARBA" id="ARBA00022777"/>
    </source>
</evidence>
<keyword evidence="6" id="KW-0418">Kinase</keyword>
<dbReference type="CDD" id="cd18773">
    <property type="entry name" value="PDC1_HK_sensor"/>
    <property type="match status" value="1"/>
</dbReference>
<dbReference type="Pfam" id="PF02518">
    <property type="entry name" value="HATPase_c"/>
    <property type="match status" value="1"/>
</dbReference>
<gene>
    <name evidence="13" type="ORF">ACG04Q_11715</name>
</gene>
<sequence>MALDSPVPEVRTRGQRLMAPLRRLVTTWWFRQSPSRQDRLATLGPLISVLLFLAAIISAFWYLRNEEIERETESVKRDTEIAQQQIRLRLIENQEQLVRIAREVVTRQIDAHEFSAQAQAFARDRPELTHVTWLSAKRERRSSVGAAGFLADGLMSADGTDPSMPMPNQSNAASTAFEEARQRRQPFYSPPFTDSNGVTVFQLHIPLIDRGGFAGVLIAEYTVESLLRYYVPSEVSNRHSIAVLDVPRDQIVASTVTPMPGQVLRRASLLHDVPLAPALNGLVLRGQGWRTSIGLISNALFWLVLALAGLTVWMLLGSWRHMRRRTQIQNALTLETNFRRAMENSMLTGMRAMDMDTRITYVNPAFCAMTGFSEADLVGRTPPYPFWPTDRREENARLLQQELQGRSPSGGVEVKIQRKDGSQFDARVYVSPLVDTKGKQTGWMTSMTNITEAKRVRDQLSASHERFTTVLEGLDAAVSVLSVQPPELLFANRSYRLWFGADPAGHALLAGGQLGGTTSRHGGLDEGADEEVDDYSGLPAEALTDLGSDPREVYVESLAMWFDVRARYLQWTDGRLAQMLIATDITMRRHAEAQAALQAEKAQVTSRLMTMGEMASSVAHELNQPLTAITNYCNGMVSRVRNDSIDKDALLAALTKTAKQAERAGQIIHRIRNFVKRSEPQRQPAHAADIVEDAVELAGIELRRRNVAIHTYVAQRLPQLMVDPILIEQVLMNLLKNAAEAIDNASLPTSRRHIELRVVPKHSAELGGHIEFSVTDMGPGLPDEVLARMYEAFFSTKADGLGIGLGLCRSIVESHQGRIKAENLYNGSLVVGCRFAFTIPVTITSEHLRQDPANGTASSAQRTEPTTP</sequence>
<evidence type="ECO:0000256" key="9">
    <source>
        <dbReference type="SAM" id="Phobius"/>
    </source>
</evidence>
<dbReference type="RefSeq" id="WP_394511100.1">
    <property type="nucleotide sequence ID" value="NZ_JBIGHX010000003.1"/>
</dbReference>
<dbReference type="PANTHER" id="PTHR43065:SF10">
    <property type="entry name" value="PEROXIDE STRESS-ACTIVATED HISTIDINE KINASE MAK3"/>
    <property type="match status" value="1"/>
</dbReference>
<reference evidence="13 14" key="1">
    <citation type="submission" date="2024-08" db="EMBL/GenBank/DDBJ databases">
        <authorList>
            <person name="Lu H."/>
        </authorList>
    </citation>
    <scope>NUCLEOTIDE SEQUENCE [LARGE SCALE GENOMIC DNA]</scope>
    <source>
        <strain evidence="13 14">DXS20W</strain>
    </source>
</reference>
<keyword evidence="7" id="KW-0067">ATP-binding</keyword>
<keyword evidence="9" id="KW-0472">Membrane</keyword>
<evidence type="ECO:0000256" key="7">
    <source>
        <dbReference type="ARBA" id="ARBA00022840"/>
    </source>
</evidence>
<dbReference type="InterPro" id="IPR000700">
    <property type="entry name" value="PAS-assoc_C"/>
</dbReference>
<dbReference type="InterPro" id="IPR003594">
    <property type="entry name" value="HATPase_dom"/>
</dbReference>
<dbReference type="InterPro" id="IPR003661">
    <property type="entry name" value="HisK_dim/P_dom"/>
</dbReference>
<dbReference type="InterPro" id="IPR004358">
    <property type="entry name" value="Sig_transdc_His_kin-like_C"/>
</dbReference>
<dbReference type="SMART" id="SM00091">
    <property type="entry name" value="PAS"/>
    <property type="match status" value="1"/>
</dbReference>
<dbReference type="InterPro" id="IPR035965">
    <property type="entry name" value="PAS-like_dom_sf"/>
</dbReference>
<evidence type="ECO:0000313" key="13">
    <source>
        <dbReference type="EMBL" id="MFG6462237.1"/>
    </source>
</evidence>
<protein>
    <recommendedName>
        <fullName evidence="2">histidine kinase</fullName>
        <ecNumber evidence="2">2.7.13.3</ecNumber>
    </recommendedName>
</protein>
<evidence type="ECO:0000256" key="4">
    <source>
        <dbReference type="ARBA" id="ARBA00022679"/>
    </source>
</evidence>
<organism evidence="13 14">
    <name type="scientific">Pelomonas lactea</name>
    <dbReference type="NCBI Taxonomy" id="3299030"/>
    <lineage>
        <taxon>Bacteria</taxon>
        <taxon>Pseudomonadati</taxon>
        <taxon>Pseudomonadota</taxon>
        <taxon>Betaproteobacteria</taxon>
        <taxon>Burkholderiales</taxon>
        <taxon>Sphaerotilaceae</taxon>
        <taxon>Roseateles</taxon>
    </lineage>
</organism>
<dbReference type="InterPro" id="IPR013767">
    <property type="entry name" value="PAS_fold"/>
</dbReference>
<dbReference type="SUPFAM" id="SSF55874">
    <property type="entry name" value="ATPase domain of HSP90 chaperone/DNA topoisomerase II/histidine kinase"/>
    <property type="match status" value="1"/>
</dbReference>
<dbReference type="Gene3D" id="1.10.287.130">
    <property type="match status" value="1"/>
</dbReference>
<dbReference type="Gene3D" id="3.30.565.10">
    <property type="entry name" value="Histidine kinase-like ATPase, C-terminal domain"/>
    <property type="match status" value="1"/>
</dbReference>